<dbReference type="PANTHER" id="PTHR43390:SF1">
    <property type="entry name" value="CHLOROPLAST PROCESSING PEPTIDASE"/>
    <property type="match status" value="1"/>
</dbReference>
<dbReference type="PRINTS" id="PR00727">
    <property type="entry name" value="LEADERPTASE"/>
</dbReference>
<evidence type="ECO:0000256" key="1">
    <source>
        <dbReference type="ARBA" id="ARBA00000677"/>
    </source>
</evidence>
<dbReference type="EC" id="3.4.21.89" evidence="4 7"/>
<evidence type="ECO:0000256" key="8">
    <source>
        <dbReference type="SAM" id="MobiDB-lite"/>
    </source>
</evidence>
<dbReference type="PANTHER" id="PTHR43390">
    <property type="entry name" value="SIGNAL PEPTIDASE I"/>
    <property type="match status" value="1"/>
</dbReference>
<dbReference type="GO" id="GO:0004252">
    <property type="term" value="F:serine-type endopeptidase activity"/>
    <property type="evidence" value="ECO:0007669"/>
    <property type="project" value="InterPro"/>
</dbReference>
<evidence type="ECO:0000313" key="10">
    <source>
        <dbReference type="EMBL" id="MBA8847293.1"/>
    </source>
</evidence>
<keyword evidence="7" id="KW-1133">Transmembrane helix</keyword>
<dbReference type="EMBL" id="JACGWX010000002">
    <property type="protein sequence ID" value="MBA8847293.1"/>
    <property type="molecule type" value="Genomic_DNA"/>
</dbReference>
<dbReference type="InterPro" id="IPR019758">
    <property type="entry name" value="Pept_S26A_signal_pept_1_CS"/>
</dbReference>
<evidence type="ECO:0000256" key="5">
    <source>
        <dbReference type="ARBA" id="ARBA00022801"/>
    </source>
</evidence>
<comment type="subcellular location">
    <subcellularLocation>
        <location evidence="2">Cell membrane</location>
        <topology evidence="2">Single-pass type II membrane protein</topology>
    </subcellularLocation>
    <subcellularLocation>
        <location evidence="7">Membrane</location>
        <topology evidence="7">Single-pass type II membrane protein</topology>
    </subcellularLocation>
</comment>
<dbReference type="InterPro" id="IPR019533">
    <property type="entry name" value="Peptidase_S26"/>
</dbReference>
<keyword evidence="7" id="KW-0472">Membrane</keyword>
<dbReference type="PROSITE" id="PS00761">
    <property type="entry name" value="SPASE_I_3"/>
    <property type="match status" value="1"/>
</dbReference>
<evidence type="ECO:0000259" key="9">
    <source>
        <dbReference type="Pfam" id="PF10502"/>
    </source>
</evidence>
<proteinExistence type="inferred from homology"/>
<evidence type="ECO:0000256" key="2">
    <source>
        <dbReference type="ARBA" id="ARBA00004401"/>
    </source>
</evidence>
<dbReference type="GO" id="GO:0006465">
    <property type="term" value="P:signal peptide processing"/>
    <property type="evidence" value="ECO:0007669"/>
    <property type="project" value="InterPro"/>
</dbReference>
<comment type="catalytic activity">
    <reaction evidence="1 7">
        <text>Cleavage of hydrophobic, N-terminal signal or leader sequences from secreted and periplasmic proteins.</text>
        <dbReference type="EC" id="3.4.21.89"/>
    </reaction>
</comment>
<feature type="transmembrane region" description="Helical" evidence="7">
    <location>
        <begin position="35"/>
        <end position="54"/>
    </location>
</feature>
<dbReference type="Pfam" id="PF10502">
    <property type="entry name" value="Peptidase_S26"/>
    <property type="match status" value="1"/>
</dbReference>
<protein>
    <recommendedName>
        <fullName evidence="4 7">Signal peptidase I</fullName>
        <ecNumber evidence="4 7">3.4.21.89</ecNumber>
    </recommendedName>
</protein>
<dbReference type="SUPFAM" id="SSF51306">
    <property type="entry name" value="LexA/Signal peptidase"/>
    <property type="match status" value="1"/>
</dbReference>
<accession>A0A839E7Y5</accession>
<reference evidence="10 11" key="1">
    <citation type="submission" date="2020-07" db="EMBL/GenBank/DDBJ databases">
        <title>Sequencing the genomes of 1000 actinobacteria strains.</title>
        <authorList>
            <person name="Klenk H.-P."/>
        </authorList>
    </citation>
    <scope>NUCLEOTIDE SEQUENCE [LARGE SCALE GENOMIC DNA]</scope>
    <source>
        <strain evidence="10 11">DSM 19663</strain>
    </source>
</reference>
<dbReference type="Gene3D" id="2.10.109.10">
    <property type="entry name" value="Umud Fragment, subunit A"/>
    <property type="match status" value="1"/>
</dbReference>
<dbReference type="AlphaFoldDB" id="A0A839E7Y5"/>
<comment type="similarity">
    <text evidence="3 7">Belongs to the peptidase S26 family.</text>
</comment>
<dbReference type="Proteomes" id="UP000585905">
    <property type="component" value="Unassembled WGS sequence"/>
</dbReference>
<organism evidence="10 11">
    <name type="scientific">Microcella alkalica</name>
    <dbReference type="NCBI Taxonomy" id="355930"/>
    <lineage>
        <taxon>Bacteria</taxon>
        <taxon>Bacillati</taxon>
        <taxon>Actinomycetota</taxon>
        <taxon>Actinomycetes</taxon>
        <taxon>Micrococcales</taxon>
        <taxon>Microbacteriaceae</taxon>
        <taxon>Microcella</taxon>
    </lineage>
</organism>
<feature type="domain" description="Peptidase S26" evidence="9">
    <location>
        <begin position="38"/>
        <end position="234"/>
    </location>
</feature>
<dbReference type="NCBIfam" id="TIGR02227">
    <property type="entry name" value="sigpep_I_bact"/>
    <property type="match status" value="1"/>
</dbReference>
<feature type="region of interest" description="Disordered" evidence="8">
    <location>
        <begin position="1"/>
        <end position="23"/>
    </location>
</feature>
<comment type="caution">
    <text evidence="10">The sequence shown here is derived from an EMBL/GenBank/DDBJ whole genome shotgun (WGS) entry which is preliminary data.</text>
</comment>
<evidence type="ECO:0000313" key="11">
    <source>
        <dbReference type="Proteomes" id="UP000585905"/>
    </source>
</evidence>
<keyword evidence="7" id="KW-0812">Transmembrane</keyword>
<dbReference type="InterPro" id="IPR000223">
    <property type="entry name" value="Pept_S26A_signal_pept_1"/>
</dbReference>
<feature type="active site" evidence="6">
    <location>
        <position position="141"/>
    </location>
</feature>
<name>A0A839E7Y5_9MICO</name>
<gene>
    <name evidence="10" type="ORF">FHX53_000878</name>
</gene>
<evidence type="ECO:0000256" key="3">
    <source>
        <dbReference type="ARBA" id="ARBA00009370"/>
    </source>
</evidence>
<dbReference type="RefSeq" id="WP_182490160.1">
    <property type="nucleotide sequence ID" value="NZ_BAAAOV010000001.1"/>
</dbReference>
<sequence length="260" mass="28264">MTENAAQSTDVASPSSGAASLPTEARTSRRRTLLLFLRDVVIIVGVALLISFLIKTFLIRSFYIPSESMRSTLEVNDRIIVNQLVPEAVPIERGDIVVFRDPGGWLASTPEPPQPPVQAALDWIGSVVGISAPDSDEHLVKRVIGLPGDRVVCCNDLGQMSVNGVPLDEPYVRLPAGATAVSADDFQVQVPAESLWVMGDNRYDSSDSRYNRSTFTEGFVPLDDVVGRAVVISWPIDRWSWLDNYPLVFDGVGAAQVPAD</sequence>
<feature type="compositionally biased region" description="Polar residues" evidence="8">
    <location>
        <begin position="1"/>
        <end position="18"/>
    </location>
</feature>
<keyword evidence="5 7" id="KW-0378">Hydrolase</keyword>
<evidence type="ECO:0000256" key="4">
    <source>
        <dbReference type="ARBA" id="ARBA00013208"/>
    </source>
</evidence>
<keyword evidence="11" id="KW-1185">Reference proteome</keyword>
<dbReference type="GO" id="GO:0005886">
    <property type="term" value="C:plasma membrane"/>
    <property type="evidence" value="ECO:0007669"/>
    <property type="project" value="UniProtKB-SubCell"/>
</dbReference>
<dbReference type="GO" id="GO:0009003">
    <property type="term" value="F:signal peptidase activity"/>
    <property type="evidence" value="ECO:0007669"/>
    <property type="project" value="UniProtKB-EC"/>
</dbReference>
<evidence type="ECO:0000256" key="6">
    <source>
        <dbReference type="PIRSR" id="PIRSR600223-1"/>
    </source>
</evidence>
<keyword evidence="7" id="KW-0645">Protease</keyword>
<feature type="active site" evidence="6">
    <location>
        <position position="68"/>
    </location>
</feature>
<dbReference type="CDD" id="cd06530">
    <property type="entry name" value="S26_SPase_I"/>
    <property type="match status" value="1"/>
</dbReference>
<dbReference type="InterPro" id="IPR036286">
    <property type="entry name" value="LexA/Signal_pep-like_sf"/>
</dbReference>
<evidence type="ECO:0000256" key="7">
    <source>
        <dbReference type="RuleBase" id="RU362042"/>
    </source>
</evidence>